<keyword evidence="2" id="KW-1185">Reference proteome</keyword>
<sequence length="53" mass="5878">MINRWGPRDGDDDLIKPIRECEIHTNAAEKGLVVTRYASSGTALRARKGQGRP</sequence>
<evidence type="ECO:0000313" key="2">
    <source>
        <dbReference type="Proteomes" id="UP001501231"/>
    </source>
</evidence>
<gene>
    <name evidence="1" type="ORF">GCM10010191_66240</name>
</gene>
<dbReference type="EMBL" id="BAAARW010000024">
    <property type="protein sequence ID" value="GAA2440886.1"/>
    <property type="molecule type" value="Genomic_DNA"/>
</dbReference>
<accession>A0ABN3JV32</accession>
<reference evidence="2" key="1">
    <citation type="journal article" date="2019" name="Int. J. Syst. Evol. Microbiol.">
        <title>The Global Catalogue of Microorganisms (GCM) 10K type strain sequencing project: providing services to taxonomists for standard genome sequencing and annotation.</title>
        <authorList>
            <consortium name="The Broad Institute Genomics Platform"/>
            <consortium name="The Broad Institute Genome Sequencing Center for Infectious Disease"/>
            <person name="Wu L."/>
            <person name="Ma J."/>
        </authorList>
    </citation>
    <scope>NUCLEOTIDE SEQUENCE [LARGE SCALE GENOMIC DNA]</scope>
    <source>
        <strain evidence="2">JCM 3325</strain>
    </source>
</reference>
<organism evidence="1 2">
    <name type="scientific">Actinomadura vinacea</name>
    <dbReference type="NCBI Taxonomy" id="115336"/>
    <lineage>
        <taxon>Bacteria</taxon>
        <taxon>Bacillati</taxon>
        <taxon>Actinomycetota</taxon>
        <taxon>Actinomycetes</taxon>
        <taxon>Streptosporangiales</taxon>
        <taxon>Thermomonosporaceae</taxon>
        <taxon>Actinomadura</taxon>
    </lineage>
</organism>
<protein>
    <submittedName>
        <fullName evidence="1">Uncharacterized protein</fullName>
    </submittedName>
</protein>
<comment type="caution">
    <text evidence="1">The sequence shown here is derived from an EMBL/GenBank/DDBJ whole genome shotgun (WGS) entry which is preliminary data.</text>
</comment>
<proteinExistence type="predicted"/>
<name>A0ABN3JV32_9ACTN</name>
<evidence type="ECO:0000313" key="1">
    <source>
        <dbReference type="EMBL" id="GAA2440886.1"/>
    </source>
</evidence>
<dbReference type="Proteomes" id="UP001501231">
    <property type="component" value="Unassembled WGS sequence"/>
</dbReference>
<dbReference type="RefSeq" id="WP_344594318.1">
    <property type="nucleotide sequence ID" value="NZ_BAAARW010000024.1"/>
</dbReference>